<dbReference type="Proteomes" id="UP001521150">
    <property type="component" value="Unassembled WGS sequence"/>
</dbReference>
<protein>
    <recommendedName>
        <fullName evidence="4">Sensor domain-containing protein</fullName>
    </recommendedName>
</protein>
<dbReference type="RefSeq" id="WP_233724369.1">
    <property type="nucleotide sequence ID" value="NZ_JAJVCN010000001.1"/>
</dbReference>
<evidence type="ECO:0000313" key="3">
    <source>
        <dbReference type="Proteomes" id="UP001521150"/>
    </source>
</evidence>
<accession>A0ABS8Z6Z3</accession>
<feature type="transmembrane region" description="Helical" evidence="1">
    <location>
        <begin position="159"/>
        <end position="177"/>
    </location>
</feature>
<feature type="transmembrane region" description="Helical" evidence="1">
    <location>
        <begin position="59"/>
        <end position="78"/>
    </location>
</feature>
<comment type="caution">
    <text evidence="2">The sequence shown here is derived from an EMBL/GenBank/DDBJ whole genome shotgun (WGS) entry which is preliminary data.</text>
</comment>
<evidence type="ECO:0000313" key="2">
    <source>
        <dbReference type="EMBL" id="MCE7002829.1"/>
    </source>
</evidence>
<reference evidence="2 3" key="1">
    <citation type="submission" date="2021-12" db="EMBL/GenBank/DDBJ databases">
        <title>Genome sequence of Kibdelosporangium philippinense ATCC 49844.</title>
        <authorList>
            <person name="Fedorov E.A."/>
            <person name="Omeragic M."/>
            <person name="Shalygina K.F."/>
            <person name="Maclea K.S."/>
        </authorList>
    </citation>
    <scope>NUCLEOTIDE SEQUENCE [LARGE SCALE GENOMIC DNA]</scope>
    <source>
        <strain evidence="2 3">ATCC 49844</strain>
    </source>
</reference>
<gene>
    <name evidence="2" type="ORF">LWC34_08295</name>
</gene>
<organism evidence="2 3">
    <name type="scientific">Kibdelosporangium philippinense</name>
    <dbReference type="NCBI Taxonomy" id="211113"/>
    <lineage>
        <taxon>Bacteria</taxon>
        <taxon>Bacillati</taxon>
        <taxon>Actinomycetota</taxon>
        <taxon>Actinomycetes</taxon>
        <taxon>Pseudonocardiales</taxon>
        <taxon>Pseudonocardiaceae</taxon>
        <taxon>Kibdelosporangium</taxon>
    </lineage>
</organism>
<feature type="transmembrane region" description="Helical" evidence="1">
    <location>
        <begin position="32"/>
        <end position="53"/>
    </location>
</feature>
<keyword evidence="1" id="KW-1133">Transmembrane helix</keyword>
<keyword evidence="1" id="KW-0812">Transmembrane</keyword>
<keyword evidence="1" id="KW-0472">Membrane</keyword>
<sequence>MRTPKMFTRKQFSCLAYNMAEWWARRQFEQPVTMALLVGLVNVGVLVGTWAIASTGFELYFLPLAAFYGLAITYSTGFRPRIFEDAFPPGTGIDEKMHIWRIVRNGGPVDDPELAPKVAHHARWRFSPRSPAPVLASFGPIAALVVVQAAFTSDSWNDTAMYVIAAAMLLVTVPLLIRRSQHAKTARRVNDQVFQLLKGTYGPQ</sequence>
<evidence type="ECO:0000256" key="1">
    <source>
        <dbReference type="SAM" id="Phobius"/>
    </source>
</evidence>
<proteinExistence type="predicted"/>
<feature type="transmembrane region" description="Helical" evidence="1">
    <location>
        <begin position="132"/>
        <end position="153"/>
    </location>
</feature>
<keyword evidence="3" id="KW-1185">Reference proteome</keyword>
<dbReference type="EMBL" id="JAJVCN010000001">
    <property type="protein sequence ID" value="MCE7002829.1"/>
    <property type="molecule type" value="Genomic_DNA"/>
</dbReference>
<name>A0ABS8Z6Z3_9PSEU</name>
<evidence type="ECO:0008006" key="4">
    <source>
        <dbReference type="Google" id="ProtNLM"/>
    </source>
</evidence>